<dbReference type="PANTHER" id="PTHR21569:SF1">
    <property type="entry name" value="SMALL RIBOSOMAL SUBUNIT PROTEIN US9M"/>
    <property type="match status" value="1"/>
</dbReference>
<evidence type="ECO:0000256" key="5">
    <source>
        <dbReference type="HAMAP-Rule" id="MF_00532"/>
    </source>
</evidence>
<sequence length="128" mass="14480">MSIVHKIGRRKTSVARVYVRPGSGVITINKKDSKEYFGTDVLVYKVNQPFLLTETVGQYDVTVNIFGGGITGQAEAIRLGVSRALCEINEEFRLLLKPHGLLTRDARMVERKKPGQKKARKKFQFSKR</sequence>
<dbReference type="GO" id="GO:0006412">
    <property type="term" value="P:translation"/>
    <property type="evidence" value="ECO:0007669"/>
    <property type="project" value="UniProtKB-UniRule"/>
</dbReference>
<dbReference type="GO" id="GO:0022627">
    <property type="term" value="C:cytosolic small ribosomal subunit"/>
    <property type="evidence" value="ECO:0007669"/>
    <property type="project" value="TreeGrafter"/>
</dbReference>
<keyword evidence="9" id="KW-1185">Reference proteome</keyword>
<evidence type="ECO:0000256" key="6">
    <source>
        <dbReference type="RuleBase" id="RU003815"/>
    </source>
</evidence>
<name>A0A246BCU0_9FLAO</name>
<protein>
    <recommendedName>
        <fullName evidence="4 5">Small ribosomal subunit protein uS9</fullName>
    </recommendedName>
</protein>
<feature type="compositionally biased region" description="Basic residues" evidence="7">
    <location>
        <begin position="114"/>
        <end position="128"/>
    </location>
</feature>
<dbReference type="GO" id="GO:0003723">
    <property type="term" value="F:RNA binding"/>
    <property type="evidence" value="ECO:0007669"/>
    <property type="project" value="TreeGrafter"/>
</dbReference>
<dbReference type="RefSeq" id="WP_031501464.1">
    <property type="nucleotide sequence ID" value="NZ_JASZ02000001.1"/>
</dbReference>
<reference evidence="8 9" key="1">
    <citation type="submission" date="2017-05" db="EMBL/GenBank/DDBJ databases">
        <title>Genome of Chryseobacterium haifense.</title>
        <authorList>
            <person name="Newman J.D."/>
        </authorList>
    </citation>
    <scope>NUCLEOTIDE SEQUENCE [LARGE SCALE GENOMIC DNA]</scope>
    <source>
        <strain evidence="8 9">DSM 19056</strain>
    </source>
</reference>
<dbReference type="InterPro" id="IPR000754">
    <property type="entry name" value="Ribosomal_uS9"/>
</dbReference>
<evidence type="ECO:0000256" key="7">
    <source>
        <dbReference type="SAM" id="MobiDB-lite"/>
    </source>
</evidence>
<dbReference type="Proteomes" id="UP000197587">
    <property type="component" value="Unassembled WGS sequence"/>
</dbReference>
<proteinExistence type="inferred from homology"/>
<dbReference type="InterPro" id="IPR020574">
    <property type="entry name" value="Ribosomal_uS9_CS"/>
</dbReference>
<dbReference type="SUPFAM" id="SSF54211">
    <property type="entry name" value="Ribosomal protein S5 domain 2-like"/>
    <property type="match status" value="1"/>
</dbReference>
<keyword evidence="3 5" id="KW-0687">Ribonucleoprotein</keyword>
<evidence type="ECO:0000256" key="2">
    <source>
        <dbReference type="ARBA" id="ARBA00022980"/>
    </source>
</evidence>
<dbReference type="PROSITE" id="PS00360">
    <property type="entry name" value="RIBOSOMAL_S9"/>
    <property type="match status" value="1"/>
</dbReference>
<dbReference type="InterPro" id="IPR020568">
    <property type="entry name" value="Ribosomal_Su5_D2-typ_SF"/>
</dbReference>
<keyword evidence="2 5" id="KW-0689">Ribosomal protein</keyword>
<evidence type="ECO:0000256" key="4">
    <source>
        <dbReference type="ARBA" id="ARBA00035259"/>
    </source>
</evidence>
<dbReference type="Gene3D" id="3.30.230.10">
    <property type="match status" value="1"/>
</dbReference>
<dbReference type="GO" id="GO:0003735">
    <property type="term" value="F:structural constituent of ribosome"/>
    <property type="evidence" value="ECO:0007669"/>
    <property type="project" value="InterPro"/>
</dbReference>
<gene>
    <name evidence="5" type="primary">rpsI</name>
    <name evidence="8" type="ORF">AP75_00685</name>
</gene>
<dbReference type="Pfam" id="PF00380">
    <property type="entry name" value="Ribosomal_S9"/>
    <property type="match status" value="1"/>
</dbReference>
<dbReference type="FunFam" id="3.30.230.10:FF:000001">
    <property type="entry name" value="30S ribosomal protein S9"/>
    <property type="match status" value="1"/>
</dbReference>
<comment type="similarity">
    <text evidence="1 5 6">Belongs to the universal ribosomal protein uS9 family.</text>
</comment>
<dbReference type="AlphaFoldDB" id="A0A246BCU0"/>
<evidence type="ECO:0000313" key="9">
    <source>
        <dbReference type="Proteomes" id="UP000197587"/>
    </source>
</evidence>
<dbReference type="InterPro" id="IPR023035">
    <property type="entry name" value="Ribosomal_uS9_bac/plastid"/>
</dbReference>
<dbReference type="HAMAP" id="MF_00532_B">
    <property type="entry name" value="Ribosomal_uS9_B"/>
    <property type="match status" value="1"/>
</dbReference>
<comment type="caution">
    <text evidence="8">The sequence shown here is derived from an EMBL/GenBank/DDBJ whole genome shotgun (WGS) entry which is preliminary data.</text>
</comment>
<evidence type="ECO:0000256" key="3">
    <source>
        <dbReference type="ARBA" id="ARBA00023274"/>
    </source>
</evidence>
<dbReference type="NCBIfam" id="NF001099">
    <property type="entry name" value="PRK00132.1"/>
    <property type="match status" value="1"/>
</dbReference>
<organism evidence="8 9">
    <name type="scientific">Kaistella haifensis DSM 19056</name>
    <dbReference type="NCBI Taxonomy" id="1450526"/>
    <lineage>
        <taxon>Bacteria</taxon>
        <taxon>Pseudomonadati</taxon>
        <taxon>Bacteroidota</taxon>
        <taxon>Flavobacteriia</taxon>
        <taxon>Flavobacteriales</taxon>
        <taxon>Weeksellaceae</taxon>
        <taxon>Chryseobacterium group</taxon>
        <taxon>Kaistella</taxon>
    </lineage>
</organism>
<dbReference type="InterPro" id="IPR014721">
    <property type="entry name" value="Ribsml_uS5_D2-typ_fold_subgr"/>
</dbReference>
<dbReference type="EMBL" id="JASZ02000001">
    <property type="protein sequence ID" value="OWK99494.1"/>
    <property type="molecule type" value="Genomic_DNA"/>
</dbReference>
<evidence type="ECO:0000313" key="8">
    <source>
        <dbReference type="EMBL" id="OWK99494.1"/>
    </source>
</evidence>
<dbReference type="PANTHER" id="PTHR21569">
    <property type="entry name" value="RIBOSOMAL PROTEIN S9"/>
    <property type="match status" value="1"/>
</dbReference>
<accession>A0A246BCU0</accession>
<evidence type="ECO:0000256" key="1">
    <source>
        <dbReference type="ARBA" id="ARBA00005251"/>
    </source>
</evidence>
<feature type="region of interest" description="Disordered" evidence="7">
    <location>
        <begin position="109"/>
        <end position="128"/>
    </location>
</feature>